<feature type="compositionally biased region" description="Basic and acidic residues" evidence="1">
    <location>
        <begin position="44"/>
        <end position="53"/>
    </location>
</feature>
<dbReference type="OrthoDB" id="29024at2759"/>
<evidence type="ECO:0000313" key="2">
    <source>
        <dbReference type="EMBL" id="RDX95443.1"/>
    </source>
</evidence>
<keyword evidence="3" id="KW-1185">Reference proteome</keyword>
<feature type="region of interest" description="Disordered" evidence="1">
    <location>
        <begin position="23"/>
        <end position="68"/>
    </location>
</feature>
<evidence type="ECO:0000256" key="1">
    <source>
        <dbReference type="SAM" id="MobiDB-lite"/>
    </source>
</evidence>
<comment type="caution">
    <text evidence="2">The sequence shown here is derived from an EMBL/GenBank/DDBJ whole genome shotgun (WGS) entry which is preliminary data.</text>
</comment>
<reference evidence="2" key="1">
    <citation type="submission" date="2018-05" db="EMBL/GenBank/DDBJ databases">
        <title>Draft genome of Mucuna pruriens seed.</title>
        <authorList>
            <person name="Nnadi N.E."/>
            <person name="Vos R."/>
            <person name="Hasami M.H."/>
            <person name="Devisetty U.K."/>
            <person name="Aguiy J.C."/>
        </authorList>
    </citation>
    <scope>NUCLEOTIDE SEQUENCE [LARGE SCALE GENOMIC DNA]</scope>
    <source>
        <strain evidence="2">JCA_2017</strain>
    </source>
</reference>
<dbReference type="AlphaFoldDB" id="A0A371GYA5"/>
<dbReference type="EMBL" id="QJKJ01004128">
    <property type="protein sequence ID" value="RDX95443.1"/>
    <property type="molecule type" value="Genomic_DNA"/>
</dbReference>
<accession>A0A371GYA5</accession>
<feature type="compositionally biased region" description="Polar residues" evidence="1">
    <location>
        <begin position="34"/>
        <end position="43"/>
    </location>
</feature>
<sequence>MPSCLKHDVLTWRDVGSATGAAEPLKYTRRQTQKQRTVVASTSNKEKGKRVVEEVDADELSQDEREEDGYPAIRYPTIQVRGSAAPLRYLGLTTMIRITSFRKASLLPTATYQNLSTYGTKT</sequence>
<organism evidence="2 3">
    <name type="scientific">Mucuna pruriens</name>
    <name type="common">Velvet bean</name>
    <name type="synonym">Dolichos pruriens</name>
    <dbReference type="NCBI Taxonomy" id="157652"/>
    <lineage>
        <taxon>Eukaryota</taxon>
        <taxon>Viridiplantae</taxon>
        <taxon>Streptophyta</taxon>
        <taxon>Embryophyta</taxon>
        <taxon>Tracheophyta</taxon>
        <taxon>Spermatophyta</taxon>
        <taxon>Magnoliopsida</taxon>
        <taxon>eudicotyledons</taxon>
        <taxon>Gunneridae</taxon>
        <taxon>Pentapetalae</taxon>
        <taxon>rosids</taxon>
        <taxon>fabids</taxon>
        <taxon>Fabales</taxon>
        <taxon>Fabaceae</taxon>
        <taxon>Papilionoideae</taxon>
        <taxon>50 kb inversion clade</taxon>
        <taxon>NPAAA clade</taxon>
        <taxon>indigoferoid/millettioid clade</taxon>
        <taxon>Phaseoleae</taxon>
        <taxon>Mucuna</taxon>
    </lineage>
</organism>
<dbReference type="Proteomes" id="UP000257109">
    <property type="component" value="Unassembled WGS sequence"/>
</dbReference>
<proteinExistence type="predicted"/>
<feature type="non-terminal residue" evidence="2">
    <location>
        <position position="1"/>
    </location>
</feature>
<gene>
    <name evidence="2" type="ORF">CR513_22040</name>
</gene>
<protein>
    <submittedName>
        <fullName evidence="2">Uncharacterized protein</fullName>
    </submittedName>
</protein>
<name>A0A371GYA5_MUCPR</name>
<feature type="compositionally biased region" description="Acidic residues" evidence="1">
    <location>
        <begin position="54"/>
        <end position="68"/>
    </location>
</feature>
<evidence type="ECO:0000313" key="3">
    <source>
        <dbReference type="Proteomes" id="UP000257109"/>
    </source>
</evidence>